<accession>A0A8F5BTT8</accession>
<dbReference type="Proteomes" id="UP000693941">
    <property type="component" value="Chromosome"/>
</dbReference>
<sequence length="171" mass="19703">MYCGIDLAVRRKTAVGILINNEIKIIELTTNEEIIESCNRAKITAIDSPLSHHNGFRNVDKELIKRKLKVLPPSFMKTLVERAIQLKDRLHNVIETHPTSSMKLIGLNWRELHEIKDYVDAALCAMTAMAYDLGYAEEIKADDGTIYLLSTKFPYEIKRKNYFEFYLKGPK</sequence>
<organism evidence="1 2">
    <name type="scientific">Saccharolobus shibatae</name>
    <dbReference type="NCBI Taxonomy" id="2286"/>
    <lineage>
        <taxon>Archaea</taxon>
        <taxon>Thermoproteota</taxon>
        <taxon>Thermoprotei</taxon>
        <taxon>Sulfolobales</taxon>
        <taxon>Sulfolobaceae</taxon>
        <taxon>Saccharolobus</taxon>
    </lineage>
</organism>
<name>A0A8F5BTT8_9CREN</name>
<protein>
    <recommendedName>
        <fullName evidence="3">DUF429 domain-containing protein</fullName>
    </recommendedName>
</protein>
<dbReference type="RefSeq" id="WP_218261293.1">
    <property type="nucleotide sequence ID" value="NZ_CP077715.1"/>
</dbReference>
<reference evidence="1" key="1">
    <citation type="journal article" date="2021" name="Environ. Microbiol.">
        <title>New insights into the diversity and evolution of the archaeal mobilome from three complete genomes of Saccharolobus shibatae.</title>
        <authorList>
            <person name="Medvedeva S."/>
            <person name="Brandt D."/>
            <person name="Cvirkaite-Krupovic V."/>
            <person name="Liu Y."/>
            <person name="Severinov K."/>
            <person name="Ishino S."/>
            <person name="Ishino Y."/>
            <person name="Prangishvili D."/>
            <person name="Kalinowski J."/>
            <person name="Krupovic M."/>
        </authorList>
    </citation>
    <scope>NUCLEOTIDE SEQUENCE</scope>
    <source>
        <strain evidence="1">BEU9</strain>
    </source>
</reference>
<proteinExistence type="predicted"/>
<evidence type="ECO:0000313" key="2">
    <source>
        <dbReference type="Proteomes" id="UP000693941"/>
    </source>
</evidence>
<dbReference type="PIRSF" id="PIRSF024051">
    <property type="entry name" value="DUF429"/>
    <property type="match status" value="1"/>
</dbReference>
<gene>
    <name evidence="1" type="ORF">J5U21_01007</name>
</gene>
<dbReference type="InterPro" id="IPR018036">
    <property type="entry name" value="DUF429_subgr"/>
</dbReference>
<evidence type="ECO:0000313" key="1">
    <source>
        <dbReference type="EMBL" id="QXJ31357.1"/>
    </source>
</evidence>
<dbReference type="GeneID" id="65562501"/>
<dbReference type="AlphaFoldDB" id="A0A8F5BTT8"/>
<evidence type="ECO:0008006" key="3">
    <source>
        <dbReference type="Google" id="ProtNLM"/>
    </source>
</evidence>
<dbReference type="EMBL" id="CP077715">
    <property type="protein sequence ID" value="QXJ31357.1"/>
    <property type="molecule type" value="Genomic_DNA"/>
</dbReference>